<dbReference type="InterPro" id="IPR002562">
    <property type="entry name" value="3'-5'_exonuclease_dom"/>
</dbReference>
<sequence>MEESSSQYWNNVLKSADLLLSLLTPYEDKEDIDLVQNVLPPLRQLVKKGSSYSIPKQVIPAQPKQEHNSTPRRHRVSYEQEKNWKRINNNNIHITLSSGRVVNCIVVNTPEGLEKVIESIKQAEYVTFDCEFMGLKNAIPELKLLQIAVSDICGYAIQVDILGRHILEQKLKPVMESKDVTWIGWALRSDMLSIEQFFGALKDTGILDLQKKLATYAVEELNLHAAMAKYASDWDVW</sequence>
<accession>A0A1C7N8Q6</accession>
<dbReference type="OrthoDB" id="26838at2759"/>
<dbReference type="SUPFAM" id="SSF53098">
    <property type="entry name" value="Ribonuclease H-like"/>
    <property type="match status" value="1"/>
</dbReference>
<feature type="domain" description="3'-5' exonuclease" evidence="1">
    <location>
        <begin position="105"/>
        <end position="218"/>
    </location>
</feature>
<dbReference type="InterPro" id="IPR012337">
    <property type="entry name" value="RNaseH-like_sf"/>
</dbReference>
<gene>
    <name evidence="2" type="ORF">A0J61_06464</name>
</gene>
<dbReference type="InParanoid" id="A0A1C7N8Q6"/>
<proteinExistence type="predicted"/>
<organism evidence="2 3">
    <name type="scientific">Choanephora cucurbitarum</name>
    <dbReference type="NCBI Taxonomy" id="101091"/>
    <lineage>
        <taxon>Eukaryota</taxon>
        <taxon>Fungi</taxon>
        <taxon>Fungi incertae sedis</taxon>
        <taxon>Mucoromycota</taxon>
        <taxon>Mucoromycotina</taxon>
        <taxon>Mucoromycetes</taxon>
        <taxon>Mucorales</taxon>
        <taxon>Mucorineae</taxon>
        <taxon>Choanephoraceae</taxon>
        <taxon>Choanephoroideae</taxon>
        <taxon>Choanephora</taxon>
    </lineage>
</organism>
<dbReference type="InterPro" id="IPR036397">
    <property type="entry name" value="RNaseH_sf"/>
</dbReference>
<dbReference type="AlphaFoldDB" id="A0A1C7N8Q6"/>
<dbReference type="GO" id="GO:0003676">
    <property type="term" value="F:nucleic acid binding"/>
    <property type="evidence" value="ECO:0007669"/>
    <property type="project" value="InterPro"/>
</dbReference>
<dbReference type="STRING" id="101091.A0A1C7N8Q6"/>
<dbReference type="GO" id="GO:0008408">
    <property type="term" value="F:3'-5' exonuclease activity"/>
    <property type="evidence" value="ECO:0007669"/>
    <property type="project" value="InterPro"/>
</dbReference>
<dbReference type="Gene3D" id="3.30.420.10">
    <property type="entry name" value="Ribonuclease H-like superfamily/Ribonuclease H"/>
    <property type="match status" value="1"/>
</dbReference>
<dbReference type="GO" id="GO:0006139">
    <property type="term" value="P:nucleobase-containing compound metabolic process"/>
    <property type="evidence" value="ECO:0007669"/>
    <property type="project" value="InterPro"/>
</dbReference>
<evidence type="ECO:0000313" key="2">
    <source>
        <dbReference type="EMBL" id="OBZ85483.1"/>
    </source>
</evidence>
<protein>
    <recommendedName>
        <fullName evidence="1">3'-5' exonuclease domain-containing protein</fullName>
    </recommendedName>
</protein>
<comment type="caution">
    <text evidence="2">The sequence shown here is derived from an EMBL/GenBank/DDBJ whole genome shotgun (WGS) entry which is preliminary data.</text>
</comment>
<dbReference type="Pfam" id="PF01612">
    <property type="entry name" value="DNA_pol_A_exo1"/>
    <property type="match status" value="1"/>
</dbReference>
<dbReference type="EMBL" id="LUGH01000391">
    <property type="protein sequence ID" value="OBZ85483.1"/>
    <property type="molecule type" value="Genomic_DNA"/>
</dbReference>
<evidence type="ECO:0000313" key="3">
    <source>
        <dbReference type="Proteomes" id="UP000093000"/>
    </source>
</evidence>
<name>A0A1C7N8Q6_9FUNG</name>
<keyword evidence="3" id="KW-1185">Reference proteome</keyword>
<reference evidence="2 3" key="1">
    <citation type="submission" date="2016-03" db="EMBL/GenBank/DDBJ databases">
        <title>Choanephora cucurbitarum.</title>
        <authorList>
            <person name="Min B."/>
            <person name="Park H."/>
            <person name="Park J.-H."/>
            <person name="Shin H.-D."/>
            <person name="Choi I.-G."/>
        </authorList>
    </citation>
    <scope>NUCLEOTIDE SEQUENCE [LARGE SCALE GENOMIC DNA]</scope>
    <source>
        <strain evidence="2 3">KUS-F28377</strain>
    </source>
</reference>
<evidence type="ECO:0000259" key="1">
    <source>
        <dbReference type="Pfam" id="PF01612"/>
    </source>
</evidence>
<dbReference type="Proteomes" id="UP000093000">
    <property type="component" value="Unassembled WGS sequence"/>
</dbReference>